<dbReference type="PANTHER" id="PTHR35706">
    <property type="entry name" value="F14O23.11 PROTEIN"/>
    <property type="match status" value="1"/>
</dbReference>
<name>A0AB34KFH8_9PEZI</name>
<dbReference type="GeneID" id="96010133"/>
<feature type="coiled-coil region" evidence="1">
    <location>
        <begin position="70"/>
        <end position="126"/>
    </location>
</feature>
<keyword evidence="1" id="KW-0175">Coiled coil</keyword>
<protein>
    <submittedName>
        <fullName evidence="2">Uncharacterized protein</fullName>
    </submittedName>
</protein>
<evidence type="ECO:0000313" key="3">
    <source>
        <dbReference type="Proteomes" id="UP000803884"/>
    </source>
</evidence>
<dbReference type="Proteomes" id="UP000803884">
    <property type="component" value="Unassembled WGS sequence"/>
</dbReference>
<dbReference type="PANTHER" id="PTHR35706:SF1">
    <property type="entry name" value="EMBRYOGENESIS-LIKE PROTEIN"/>
    <property type="match status" value="1"/>
</dbReference>
<dbReference type="RefSeq" id="XP_069225643.1">
    <property type="nucleotide sequence ID" value="XM_069377295.1"/>
</dbReference>
<dbReference type="InterPro" id="IPR053325">
    <property type="entry name" value="H3-Acetyl_Activator"/>
</dbReference>
<proteinExistence type="predicted"/>
<keyword evidence="3" id="KW-1185">Reference proteome</keyword>
<reference evidence="2 3" key="1">
    <citation type="journal article" date="2020" name="Microbiol. Resour. Announc.">
        <title>Draft Genome Sequence of a Cladosporium Species Isolated from the Mesophotic Ascidian Didemnum maculosum.</title>
        <authorList>
            <person name="Gioti A."/>
            <person name="Siaperas R."/>
            <person name="Nikolaivits E."/>
            <person name="Le Goff G."/>
            <person name="Ouazzani J."/>
            <person name="Kotoulas G."/>
            <person name="Topakas E."/>
        </authorList>
    </citation>
    <scope>NUCLEOTIDE SEQUENCE [LARGE SCALE GENOMIC DNA]</scope>
    <source>
        <strain evidence="2 3">TM138-S3</strain>
    </source>
</reference>
<evidence type="ECO:0000256" key="1">
    <source>
        <dbReference type="SAM" id="Coils"/>
    </source>
</evidence>
<evidence type="ECO:0000313" key="2">
    <source>
        <dbReference type="EMBL" id="KAL1582536.1"/>
    </source>
</evidence>
<comment type="caution">
    <text evidence="2">The sequence shown here is derived from an EMBL/GenBank/DDBJ whole genome shotgun (WGS) entry which is preliminary data.</text>
</comment>
<sequence length="157" mass="17933">MLPRTLAQRTTRLAALTRPLRSTTSIRPTRTLLQTQQFARPASHIHQPLLHRRAASTAPSSGPSAADARIEEITELYATAQDEFEIAMEETEKQTVYAQDDRNAAREELEKVLEAYRAVVEGEDRELAEEVRRRIGQRVRELEMGVVRMEELAQEHD</sequence>
<dbReference type="EMBL" id="JAAQHG020000048">
    <property type="protein sequence ID" value="KAL1582536.1"/>
    <property type="molecule type" value="Genomic_DNA"/>
</dbReference>
<organism evidence="2 3">
    <name type="scientific">Cladosporium halotolerans</name>
    <dbReference type="NCBI Taxonomy" id="1052096"/>
    <lineage>
        <taxon>Eukaryota</taxon>
        <taxon>Fungi</taxon>
        <taxon>Dikarya</taxon>
        <taxon>Ascomycota</taxon>
        <taxon>Pezizomycotina</taxon>
        <taxon>Dothideomycetes</taxon>
        <taxon>Dothideomycetidae</taxon>
        <taxon>Cladosporiales</taxon>
        <taxon>Cladosporiaceae</taxon>
        <taxon>Cladosporium</taxon>
    </lineage>
</organism>
<accession>A0AB34KFH8</accession>
<gene>
    <name evidence="2" type="ORF">WHR41_08691</name>
</gene>
<dbReference type="AlphaFoldDB" id="A0AB34KFH8"/>